<evidence type="ECO:0000256" key="6">
    <source>
        <dbReference type="ARBA" id="ARBA00023316"/>
    </source>
</evidence>
<keyword evidence="6 7" id="KW-0961">Cell wall biogenesis/degradation</keyword>
<feature type="binding site" evidence="7">
    <location>
        <begin position="70"/>
        <end position="71"/>
    </location>
    <ligand>
        <name>substrate</name>
    </ligand>
</feature>
<comment type="catalytic activity">
    <reaction evidence="1 7">
        <text>L-glutamate = D-glutamate</text>
        <dbReference type="Rhea" id="RHEA:12813"/>
        <dbReference type="ChEBI" id="CHEBI:29985"/>
        <dbReference type="ChEBI" id="CHEBI:29986"/>
        <dbReference type="EC" id="5.1.1.3"/>
    </reaction>
</comment>
<keyword evidence="3 7" id="KW-0133">Cell shape</keyword>
<evidence type="ECO:0000313" key="8">
    <source>
        <dbReference type="EMBL" id="CAH0994974.1"/>
    </source>
</evidence>
<dbReference type="Proteomes" id="UP000837932">
    <property type="component" value="Unassembled WGS sequence"/>
</dbReference>
<dbReference type="InterPro" id="IPR001920">
    <property type="entry name" value="Asp/Glu_race"/>
</dbReference>
<dbReference type="NCBIfam" id="TIGR00067">
    <property type="entry name" value="glut_race"/>
    <property type="match status" value="1"/>
</dbReference>
<feature type="binding site" evidence="7">
    <location>
        <begin position="6"/>
        <end position="7"/>
    </location>
    <ligand>
        <name>substrate</name>
    </ligand>
</feature>
<keyword evidence="5 7" id="KW-0413">Isomerase</keyword>
<evidence type="ECO:0000256" key="5">
    <source>
        <dbReference type="ARBA" id="ARBA00023235"/>
    </source>
</evidence>
<dbReference type="HAMAP" id="MF_00258">
    <property type="entry name" value="Glu_racemase"/>
    <property type="match status" value="1"/>
</dbReference>
<dbReference type="PANTHER" id="PTHR21198">
    <property type="entry name" value="GLUTAMATE RACEMASE"/>
    <property type="match status" value="1"/>
</dbReference>
<comment type="function">
    <text evidence="7">Provides the (R)-glutamate required for cell wall biosynthesis.</text>
</comment>
<feature type="active site" description="Proton donor/acceptor" evidence="7">
    <location>
        <position position="69"/>
    </location>
</feature>
<dbReference type="SUPFAM" id="SSF53681">
    <property type="entry name" value="Aspartate/glutamate racemase"/>
    <property type="match status" value="2"/>
</dbReference>
<dbReference type="RefSeq" id="WP_238805209.1">
    <property type="nucleotide sequence ID" value="NZ_CAKLPY010000001.1"/>
</dbReference>
<dbReference type="Gene3D" id="3.40.50.1860">
    <property type="match status" value="2"/>
</dbReference>
<evidence type="ECO:0000256" key="3">
    <source>
        <dbReference type="ARBA" id="ARBA00022960"/>
    </source>
</evidence>
<feature type="active site" description="Proton donor/acceptor" evidence="7">
    <location>
        <position position="184"/>
    </location>
</feature>
<evidence type="ECO:0000256" key="1">
    <source>
        <dbReference type="ARBA" id="ARBA00001602"/>
    </source>
</evidence>
<keyword evidence="9" id="KW-1185">Reference proteome</keyword>
<dbReference type="PANTHER" id="PTHR21198:SF3">
    <property type="entry name" value="GLUTAMATE RACEMASE"/>
    <property type="match status" value="1"/>
</dbReference>
<organism evidence="8 9">
    <name type="scientific">Emticicia aquatica</name>
    <dbReference type="NCBI Taxonomy" id="1681835"/>
    <lineage>
        <taxon>Bacteria</taxon>
        <taxon>Pseudomonadati</taxon>
        <taxon>Bacteroidota</taxon>
        <taxon>Cytophagia</taxon>
        <taxon>Cytophagales</taxon>
        <taxon>Leadbetterellaceae</taxon>
        <taxon>Emticicia</taxon>
    </lineage>
</organism>
<evidence type="ECO:0000256" key="7">
    <source>
        <dbReference type="HAMAP-Rule" id="MF_00258"/>
    </source>
</evidence>
<name>A0ABN8EPY5_9BACT</name>
<dbReference type="GO" id="GO:0008881">
    <property type="term" value="F:glutamate racemase activity"/>
    <property type="evidence" value="ECO:0007669"/>
    <property type="project" value="UniProtKB-EC"/>
</dbReference>
<feature type="binding site" evidence="7">
    <location>
        <begin position="185"/>
        <end position="186"/>
    </location>
    <ligand>
        <name>substrate</name>
    </ligand>
</feature>
<dbReference type="Pfam" id="PF01177">
    <property type="entry name" value="Asp_Glu_race"/>
    <property type="match status" value="1"/>
</dbReference>
<gene>
    <name evidence="8" type="primary">yrpC</name>
    <name evidence="7" type="synonym">murI</name>
    <name evidence="8" type="ORF">EMA8858_01094</name>
</gene>
<sequence>MIGVFDSGIGGLTLLHEIIEQLPNEQYCYYADTENVPYSTKTEEQIKEFVENAVNFFLQKNVKAIVLACNTATNVCVEDLRSRLNIPIIAIQPAVKVAVDYDSTKLNGARKKILVCATPITLRSDRFQRLVDSLNADTIVERMALPELVKFAENEIFDGPSFNYIKETLNQIELRKFGSFVLGCTHFTYFEPIFKKLAPQLSIFDGNEGTARHLKNILEKMNLLENSQSKFSIEYIESGKPTVNIMRFNRYIDFIKTLY</sequence>
<dbReference type="InterPro" id="IPR004391">
    <property type="entry name" value="Glu_race"/>
</dbReference>
<dbReference type="EC" id="5.1.1.3" evidence="2 7"/>
<comment type="pathway">
    <text evidence="7">Cell wall biogenesis; peptidoglycan biosynthesis.</text>
</comment>
<comment type="caution">
    <text evidence="8">The sequence shown here is derived from an EMBL/GenBank/DDBJ whole genome shotgun (WGS) entry which is preliminary data.</text>
</comment>
<protein>
    <recommendedName>
        <fullName evidence="2 7">Glutamate racemase</fullName>
        <ecNumber evidence="2 7">5.1.1.3</ecNumber>
    </recommendedName>
</protein>
<reference evidence="8" key="1">
    <citation type="submission" date="2021-12" db="EMBL/GenBank/DDBJ databases">
        <authorList>
            <person name="Rodrigo-Torres L."/>
            <person name="Arahal R. D."/>
            <person name="Lucena T."/>
        </authorList>
    </citation>
    <scope>NUCLEOTIDE SEQUENCE</scope>
    <source>
        <strain evidence="8">CECT 8858</strain>
    </source>
</reference>
<dbReference type="PROSITE" id="PS00923">
    <property type="entry name" value="ASP_GLU_RACEMASE_1"/>
    <property type="match status" value="1"/>
</dbReference>
<evidence type="ECO:0000256" key="4">
    <source>
        <dbReference type="ARBA" id="ARBA00022984"/>
    </source>
</evidence>
<dbReference type="InterPro" id="IPR015942">
    <property type="entry name" value="Asp/Glu/hydantoin_racemase"/>
</dbReference>
<evidence type="ECO:0000256" key="2">
    <source>
        <dbReference type="ARBA" id="ARBA00013090"/>
    </source>
</evidence>
<accession>A0ABN8EPY5</accession>
<dbReference type="EMBL" id="CAKLPY010000001">
    <property type="protein sequence ID" value="CAH0994974.1"/>
    <property type="molecule type" value="Genomic_DNA"/>
</dbReference>
<feature type="binding site" evidence="7">
    <location>
        <begin position="38"/>
        <end position="39"/>
    </location>
    <ligand>
        <name>substrate</name>
    </ligand>
</feature>
<proteinExistence type="inferred from homology"/>
<evidence type="ECO:0000313" key="9">
    <source>
        <dbReference type="Proteomes" id="UP000837932"/>
    </source>
</evidence>
<comment type="similarity">
    <text evidence="7">Belongs to the aspartate/glutamate racemases family.</text>
</comment>
<keyword evidence="4 7" id="KW-0573">Peptidoglycan synthesis</keyword>
<dbReference type="InterPro" id="IPR018187">
    <property type="entry name" value="Asp/Glu_racemase_AS_1"/>
</dbReference>